<dbReference type="Pfam" id="PF12824">
    <property type="entry name" value="MRP-L20"/>
    <property type="match status" value="1"/>
</dbReference>
<dbReference type="OrthoDB" id="6021263at2759"/>
<protein>
    <submittedName>
        <fullName evidence="2">Uncharacterized protein</fullName>
    </submittedName>
</protein>
<feature type="region of interest" description="Disordered" evidence="1">
    <location>
        <begin position="1"/>
        <end position="20"/>
    </location>
</feature>
<reference evidence="2" key="1">
    <citation type="submission" date="2013-12" db="EMBL/GenBank/DDBJ databases">
        <authorList>
            <person name="Genoscope - CEA"/>
        </authorList>
    </citation>
    <scope>NUCLEOTIDE SEQUENCE</scope>
    <source>
        <strain evidence="2">CBS 1993</strain>
    </source>
</reference>
<accession>W6MSK6</accession>
<keyword evidence="3" id="KW-1185">Reference proteome</keyword>
<dbReference type="EMBL" id="HG793129">
    <property type="protein sequence ID" value="CDK28197.1"/>
    <property type="molecule type" value="Genomic_DNA"/>
</dbReference>
<dbReference type="STRING" id="1382522.W6MSK6"/>
<sequence>MMHRVQVTKQSVKSVQRRLNSTEVMPPKLATTPNKYNSKSSAFNLKPNLPKGLHYHPAPSLRSPLVTPIPFLPDSDPRKSSAVYRETLKVEAVEHMPVIHQLGQEKYHLSEDDIRQMQQLRNEGWTRKQLTEKFKCSSYFVGIATTKNEIKAKEFQEQLSNVKSQWSEKNLLRHMNKQKQVELWKRNG</sequence>
<gene>
    <name evidence="2" type="ORF">KUCA_T00004179001</name>
</gene>
<name>W6MSK6_9ASCO</name>
<dbReference type="PANTHER" id="PTHR28266:SF1">
    <property type="entry name" value="LARGE RIBOSOMAL SUBUNIT PROTEIN ML58"/>
    <property type="match status" value="1"/>
</dbReference>
<evidence type="ECO:0000313" key="3">
    <source>
        <dbReference type="Proteomes" id="UP000019384"/>
    </source>
</evidence>
<dbReference type="InterPro" id="IPR024388">
    <property type="entry name" value="Ribosomal_mL58"/>
</dbReference>
<dbReference type="GO" id="GO:0005762">
    <property type="term" value="C:mitochondrial large ribosomal subunit"/>
    <property type="evidence" value="ECO:0007669"/>
    <property type="project" value="TreeGrafter"/>
</dbReference>
<evidence type="ECO:0000256" key="1">
    <source>
        <dbReference type="SAM" id="MobiDB-lite"/>
    </source>
</evidence>
<dbReference type="GeneID" id="34521575"/>
<proteinExistence type="predicted"/>
<dbReference type="Proteomes" id="UP000019384">
    <property type="component" value="Unassembled WGS sequence"/>
</dbReference>
<reference evidence="2" key="2">
    <citation type="submission" date="2014-02" db="EMBL/GenBank/DDBJ databases">
        <title>Complete DNA sequence of /Kuraishia capsulata/ illustrates novel genomic features among budding yeasts (/Saccharomycotina/).</title>
        <authorList>
            <person name="Morales L."/>
            <person name="Noel B."/>
            <person name="Porcel B."/>
            <person name="Marcet-Houben M."/>
            <person name="Hullo M-F."/>
            <person name="Sacerdot C."/>
            <person name="Tekaia F."/>
            <person name="Leh-Louis V."/>
            <person name="Despons L."/>
            <person name="Khanna V."/>
            <person name="Aury J-M."/>
            <person name="Barbe V."/>
            <person name="Couloux A."/>
            <person name="Labadie K."/>
            <person name="Pelletier E."/>
            <person name="Souciet J-L."/>
            <person name="Boekhout T."/>
            <person name="Gabaldon T."/>
            <person name="Wincker P."/>
            <person name="Dujon B."/>
        </authorList>
    </citation>
    <scope>NUCLEOTIDE SEQUENCE</scope>
    <source>
        <strain evidence="2">CBS 1993</strain>
    </source>
</reference>
<dbReference type="RefSeq" id="XP_022460187.1">
    <property type="nucleotide sequence ID" value="XM_022600886.1"/>
</dbReference>
<feature type="compositionally biased region" description="Low complexity" evidence="1">
    <location>
        <begin position="1"/>
        <end position="14"/>
    </location>
</feature>
<dbReference type="GO" id="GO:0003735">
    <property type="term" value="F:structural constituent of ribosome"/>
    <property type="evidence" value="ECO:0007669"/>
    <property type="project" value="TreeGrafter"/>
</dbReference>
<evidence type="ECO:0000313" key="2">
    <source>
        <dbReference type="EMBL" id="CDK28197.1"/>
    </source>
</evidence>
<dbReference type="HOGENOM" id="CLU_089054_0_0_1"/>
<dbReference type="AlphaFoldDB" id="W6MSK6"/>
<organism evidence="2 3">
    <name type="scientific">Kuraishia capsulata CBS 1993</name>
    <dbReference type="NCBI Taxonomy" id="1382522"/>
    <lineage>
        <taxon>Eukaryota</taxon>
        <taxon>Fungi</taxon>
        <taxon>Dikarya</taxon>
        <taxon>Ascomycota</taxon>
        <taxon>Saccharomycotina</taxon>
        <taxon>Pichiomycetes</taxon>
        <taxon>Pichiales</taxon>
        <taxon>Pichiaceae</taxon>
        <taxon>Kuraishia</taxon>
    </lineage>
</organism>
<dbReference type="PANTHER" id="PTHR28266">
    <property type="entry name" value="54S RIBOSOMAL PROTEIN L20, MITOCHONDRIAL"/>
    <property type="match status" value="1"/>
</dbReference>